<feature type="compositionally biased region" description="Acidic residues" evidence="1">
    <location>
        <begin position="21"/>
        <end position="42"/>
    </location>
</feature>
<feature type="region of interest" description="Disordered" evidence="1">
    <location>
        <begin position="1"/>
        <end position="42"/>
    </location>
</feature>
<keyword evidence="3" id="KW-1185">Reference proteome</keyword>
<evidence type="ECO:0000256" key="1">
    <source>
        <dbReference type="SAM" id="MobiDB-lite"/>
    </source>
</evidence>
<organism evidence="2 3">
    <name type="scientific">Trifolium medium</name>
    <dbReference type="NCBI Taxonomy" id="97028"/>
    <lineage>
        <taxon>Eukaryota</taxon>
        <taxon>Viridiplantae</taxon>
        <taxon>Streptophyta</taxon>
        <taxon>Embryophyta</taxon>
        <taxon>Tracheophyta</taxon>
        <taxon>Spermatophyta</taxon>
        <taxon>Magnoliopsida</taxon>
        <taxon>eudicotyledons</taxon>
        <taxon>Gunneridae</taxon>
        <taxon>Pentapetalae</taxon>
        <taxon>rosids</taxon>
        <taxon>fabids</taxon>
        <taxon>Fabales</taxon>
        <taxon>Fabaceae</taxon>
        <taxon>Papilionoideae</taxon>
        <taxon>50 kb inversion clade</taxon>
        <taxon>NPAAA clade</taxon>
        <taxon>Hologalegina</taxon>
        <taxon>IRL clade</taxon>
        <taxon>Trifolieae</taxon>
        <taxon>Trifolium</taxon>
    </lineage>
</organism>
<sequence>MLKRVENGQIIIPPEYAQMVENEEDEQEEGEAQGESNGEDDA</sequence>
<proteinExistence type="predicted"/>
<dbReference type="AlphaFoldDB" id="A0A392SM12"/>
<evidence type="ECO:0000313" key="2">
    <source>
        <dbReference type="EMBL" id="MCI49921.1"/>
    </source>
</evidence>
<reference evidence="2 3" key="1">
    <citation type="journal article" date="2018" name="Front. Plant Sci.">
        <title>Red Clover (Trifolium pratense) and Zigzag Clover (T. medium) - A Picture of Genomic Similarities and Differences.</title>
        <authorList>
            <person name="Dluhosova J."/>
            <person name="Istvanek J."/>
            <person name="Nedelnik J."/>
            <person name="Repkova J."/>
        </authorList>
    </citation>
    <scope>NUCLEOTIDE SEQUENCE [LARGE SCALE GENOMIC DNA]</scope>
    <source>
        <strain evidence="3">cv. 10/8</strain>
        <tissue evidence="2">Leaf</tissue>
    </source>
</reference>
<comment type="caution">
    <text evidence="2">The sequence shown here is derived from an EMBL/GenBank/DDBJ whole genome shotgun (WGS) entry which is preliminary data.</text>
</comment>
<accession>A0A392SM12</accession>
<dbReference type="EMBL" id="LXQA010408793">
    <property type="protein sequence ID" value="MCI49921.1"/>
    <property type="molecule type" value="Genomic_DNA"/>
</dbReference>
<evidence type="ECO:0000313" key="3">
    <source>
        <dbReference type="Proteomes" id="UP000265520"/>
    </source>
</evidence>
<protein>
    <submittedName>
        <fullName evidence="2">Uncharacterized protein</fullName>
    </submittedName>
</protein>
<dbReference type="Proteomes" id="UP000265520">
    <property type="component" value="Unassembled WGS sequence"/>
</dbReference>
<name>A0A392SM12_9FABA</name>